<dbReference type="EMBL" id="BGZK01001513">
    <property type="protein sequence ID" value="GBP81484.1"/>
    <property type="molecule type" value="Genomic_DNA"/>
</dbReference>
<organism evidence="1 2">
    <name type="scientific">Eumeta variegata</name>
    <name type="common">Bagworm moth</name>
    <name type="synonym">Eumeta japonica</name>
    <dbReference type="NCBI Taxonomy" id="151549"/>
    <lineage>
        <taxon>Eukaryota</taxon>
        <taxon>Metazoa</taxon>
        <taxon>Ecdysozoa</taxon>
        <taxon>Arthropoda</taxon>
        <taxon>Hexapoda</taxon>
        <taxon>Insecta</taxon>
        <taxon>Pterygota</taxon>
        <taxon>Neoptera</taxon>
        <taxon>Endopterygota</taxon>
        <taxon>Lepidoptera</taxon>
        <taxon>Glossata</taxon>
        <taxon>Ditrysia</taxon>
        <taxon>Tineoidea</taxon>
        <taxon>Psychidae</taxon>
        <taxon>Oiketicinae</taxon>
        <taxon>Eumeta</taxon>
    </lineage>
</organism>
<gene>
    <name evidence="1" type="ORF">EVAR_86165_1</name>
</gene>
<name>A0A4C1Z373_EUMVA</name>
<sequence length="84" mass="9521">MDAIYPSDVYFNQATGGWGLERRLVCELHVNYLPRHSAKGRRRTARCETSSAEGRAYGDESSNLDAIVLSYLDWLAVFMHKSLP</sequence>
<dbReference type="AlphaFoldDB" id="A0A4C1Z373"/>
<reference evidence="1 2" key="1">
    <citation type="journal article" date="2019" name="Commun. Biol.">
        <title>The bagworm genome reveals a unique fibroin gene that provides high tensile strength.</title>
        <authorList>
            <person name="Kono N."/>
            <person name="Nakamura H."/>
            <person name="Ohtoshi R."/>
            <person name="Tomita M."/>
            <person name="Numata K."/>
            <person name="Arakawa K."/>
        </authorList>
    </citation>
    <scope>NUCLEOTIDE SEQUENCE [LARGE SCALE GENOMIC DNA]</scope>
</reference>
<protein>
    <submittedName>
        <fullName evidence="1">Uncharacterized protein</fullName>
    </submittedName>
</protein>
<proteinExistence type="predicted"/>
<keyword evidence="2" id="KW-1185">Reference proteome</keyword>
<comment type="caution">
    <text evidence="1">The sequence shown here is derived from an EMBL/GenBank/DDBJ whole genome shotgun (WGS) entry which is preliminary data.</text>
</comment>
<evidence type="ECO:0000313" key="1">
    <source>
        <dbReference type="EMBL" id="GBP81484.1"/>
    </source>
</evidence>
<accession>A0A4C1Z373</accession>
<dbReference type="Proteomes" id="UP000299102">
    <property type="component" value="Unassembled WGS sequence"/>
</dbReference>
<evidence type="ECO:0000313" key="2">
    <source>
        <dbReference type="Proteomes" id="UP000299102"/>
    </source>
</evidence>